<reference evidence="3" key="1">
    <citation type="journal article" date="2019" name="Int. J. Syst. Evol. Microbiol.">
        <title>The Global Catalogue of Microorganisms (GCM) 10K type strain sequencing project: providing services to taxonomists for standard genome sequencing and annotation.</title>
        <authorList>
            <consortium name="The Broad Institute Genomics Platform"/>
            <consortium name="The Broad Institute Genome Sequencing Center for Infectious Disease"/>
            <person name="Wu L."/>
            <person name="Ma J."/>
        </authorList>
    </citation>
    <scope>NUCLEOTIDE SEQUENCE [LARGE SCALE GENOMIC DNA]</scope>
    <source>
        <strain evidence="3">JCM 32206</strain>
    </source>
</reference>
<dbReference type="PANTHER" id="PTHR43265:SF1">
    <property type="entry name" value="ESTERASE ESTD"/>
    <property type="match status" value="1"/>
</dbReference>
<dbReference type="InterPro" id="IPR053145">
    <property type="entry name" value="AB_hydrolase_Est10"/>
</dbReference>
<gene>
    <name evidence="2" type="ORF">GCM10023094_44770</name>
</gene>
<dbReference type="Proteomes" id="UP001501183">
    <property type="component" value="Unassembled WGS sequence"/>
</dbReference>
<evidence type="ECO:0000313" key="3">
    <source>
        <dbReference type="Proteomes" id="UP001501183"/>
    </source>
</evidence>
<dbReference type="PANTHER" id="PTHR43265">
    <property type="entry name" value="ESTERASE ESTD"/>
    <property type="match status" value="1"/>
</dbReference>
<name>A0ABP8PGA6_9NOCA</name>
<protein>
    <recommendedName>
        <fullName evidence="4">Serine aminopeptidase S33 domain-containing protein</fullName>
    </recommendedName>
</protein>
<dbReference type="SUPFAM" id="SSF53474">
    <property type="entry name" value="alpha/beta-Hydrolases"/>
    <property type="match status" value="1"/>
</dbReference>
<evidence type="ECO:0000313" key="2">
    <source>
        <dbReference type="EMBL" id="GAA4487044.1"/>
    </source>
</evidence>
<accession>A0ABP8PGA6</accession>
<comment type="caution">
    <text evidence="2">The sequence shown here is derived from an EMBL/GenBank/DDBJ whole genome shotgun (WGS) entry which is preliminary data.</text>
</comment>
<evidence type="ECO:0000256" key="1">
    <source>
        <dbReference type="SAM" id="SignalP"/>
    </source>
</evidence>
<keyword evidence="3" id="KW-1185">Reference proteome</keyword>
<dbReference type="Gene3D" id="3.40.50.1820">
    <property type="entry name" value="alpha/beta hydrolase"/>
    <property type="match status" value="1"/>
</dbReference>
<keyword evidence="1" id="KW-0732">Signal</keyword>
<sequence>MLPLLVAAGIATAPSASADPAPPVIGPAAGSSVPQPGEDAEVTFASGDVTLYGTLRTPVRPRSGVAALLLPGSGPTDRNGNQPGVPANTLGRIADDLAEQGIPSLRFDKFGSGATGLAGLPQNRLVDFGFTDQVTHAAAAATLLSDRTGVPVDRLTVIGHSEGGLTALALADRGIGHGGVGLVEPLPMRYLDLLTAQLNRQLDAAVQDGRLAAADAETSRETLRTSVRSLRETGKLPARPDPLLASIGLVPANATFLAEADALDPVRLADEIPATTPVLLTCSDKDLNVSCDQVGPLRDALDHTALRFAHLANANHLLGELGPFPPGRLDVAVPLPESVEFGTALREWSARLGG</sequence>
<feature type="signal peptide" evidence="1">
    <location>
        <begin position="1"/>
        <end position="18"/>
    </location>
</feature>
<dbReference type="EMBL" id="BAABFB010000066">
    <property type="protein sequence ID" value="GAA4487044.1"/>
    <property type="molecule type" value="Genomic_DNA"/>
</dbReference>
<feature type="chain" id="PRO_5047516539" description="Serine aminopeptidase S33 domain-containing protein" evidence="1">
    <location>
        <begin position="19"/>
        <end position="354"/>
    </location>
</feature>
<organism evidence="2 3">
    <name type="scientific">Rhodococcus olei</name>
    <dbReference type="NCBI Taxonomy" id="2161675"/>
    <lineage>
        <taxon>Bacteria</taxon>
        <taxon>Bacillati</taxon>
        <taxon>Actinomycetota</taxon>
        <taxon>Actinomycetes</taxon>
        <taxon>Mycobacteriales</taxon>
        <taxon>Nocardiaceae</taxon>
        <taxon>Rhodococcus</taxon>
    </lineage>
</organism>
<evidence type="ECO:0008006" key="4">
    <source>
        <dbReference type="Google" id="ProtNLM"/>
    </source>
</evidence>
<dbReference type="InterPro" id="IPR029058">
    <property type="entry name" value="AB_hydrolase_fold"/>
</dbReference>
<proteinExistence type="predicted"/>